<dbReference type="OrthoDB" id="3400680at2"/>
<dbReference type="RefSeq" id="WP_136722278.1">
    <property type="nucleotide sequence ID" value="NZ_JAOPYF010000036.1"/>
</dbReference>
<name>A0A4U0SRY7_9ACTN</name>
<reference evidence="1 2" key="1">
    <citation type="submission" date="2019-04" db="EMBL/GenBank/DDBJ databases">
        <title>Streptomyces oryziradicis sp. nov., a novel actinomycete isolated from rhizosphere soil of rice (Oryza sativa L.).</title>
        <authorList>
            <person name="Li C."/>
        </authorList>
    </citation>
    <scope>NUCLEOTIDE SEQUENCE [LARGE SCALE GENOMIC DNA]</scope>
    <source>
        <strain evidence="1 2">NEAU-C40</strain>
    </source>
</reference>
<protein>
    <submittedName>
        <fullName evidence="1">Uncharacterized protein</fullName>
    </submittedName>
</protein>
<keyword evidence="2" id="KW-1185">Reference proteome</keyword>
<accession>A0A4U0SRY7</accession>
<dbReference type="EMBL" id="SUMC01000003">
    <property type="protein sequence ID" value="TKA12802.1"/>
    <property type="molecule type" value="Genomic_DNA"/>
</dbReference>
<proteinExistence type="predicted"/>
<dbReference type="AlphaFoldDB" id="A0A4U0SRY7"/>
<dbReference type="Proteomes" id="UP000305778">
    <property type="component" value="Unassembled WGS sequence"/>
</dbReference>
<sequence length="65" mass="7184">MSEPSDESKWAFKTADSCLHTGSEHMVDPEDLVMASGRELTPARIEKARKALEEHGAAAVERYLP</sequence>
<organism evidence="1 2">
    <name type="scientific">Actinacidiphila oryziradicis</name>
    <dbReference type="NCBI Taxonomy" id="2571141"/>
    <lineage>
        <taxon>Bacteria</taxon>
        <taxon>Bacillati</taxon>
        <taxon>Actinomycetota</taxon>
        <taxon>Actinomycetes</taxon>
        <taxon>Kitasatosporales</taxon>
        <taxon>Streptomycetaceae</taxon>
        <taxon>Actinacidiphila</taxon>
    </lineage>
</organism>
<gene>
    <name evidence="1" type="ORF">FCI23_05540</name>
</gene>
<evidence type="ECO:0000313" key="2">
    <source>
        <dbReference type="Proteomes" id="UP000305778"/>
    </source>
</evidence>
<evidence type="ECO:0000313" key="1">
    <source>
        <dbReference type="EMBL" id="TKA12802.1"/>
    </source>
</evidence>
<comment type="caution">
    <text evidence="1">The sequence shown here is derived from an EMBL/GenBank/DDBJ whole genome shotgun (WGS) entry which is preliminary data.</text>
</comment>